<name>A0A6C0L758_9ZZZZ</name>
<sequence length="324" mass="36826">MATKSKKSTAASSQISIEFAQPDSDYKITQLPTKHLGKTVYKVEFELTDGNSCINYMDNASKHVVFQNKIGNYVMFHLENKPISEKSKDIFEKALKKKKKMTRNTDLCKDAVFLNSCVPDIDLGNAQSEINSLNSALEAKCPHLTFKLKPFHEFTEPVIRYNEVGHVCIGCKFYETLILALCTKPDEKCISTIELVISPTGEVLINSKTDTAEEGKKYNKVLRSILFIIASKITAARYIKSIAINPVSAWLLLKYSNAIVESGDDFEKFLEDNNHTLEHINQDIIKEYYTEKNRKINLIVQFSEALSKKSQEEFDEIIKDQIKC</sequence>
<proteinExistence type="predicted"/>
<organism evidence="1">
    <name type="scientific">viral metagenome</name>
    <dbReference type="NCBI Taxonomy" id="1070528"/>
    <lineage>
        <taxon>unclassified sequences</taxon>
        <taxon>metagenomes</taxon>
        <taxon>organismal metagenomes</taxon>
    </lineage>
</organism>
<protein>
    <submittedName>
        <fullName evidence="1">Uncharacterized protein</fullName>
    </submittedName>
</protein>
<dbReference type="AlphaFoldDB" id="A0A6C0L758"/>
<reference evidence="1" key="1">
    <citation type="journal article" date="2020" name="Nature">
        <title>Giant virus diversity and host interactions through global metagenomics.</title>
        <authorList>
            <person name="Schulz F."/>
            <person name="Roux S."/>
            <person name="Paez-Espino D."/>
            <person name="Jungbluth S."/>
            <person name="Walsh D.A."/>
            <person name="Denef V.J."/>
            <person name="McMahon K.D."/>
            <person name="Konstantinidis K.T."/>
            <person name="Eloe-Fadrosh E.A."/>
            <person name="Kyrpides N.C."/>
            <person name="Woyke T."/>
        </authorList>
    </citation>
    <scope>NUCLEOTIDE SEQUENCE</scope>
    <source>
        <strain evidence="1">GVMAG-M-3300027759-42</strain>
    </source>
</reference>
<accession>A0A6C0L758</accession>
<dbReference type="EMBL" id="MN740444">
    <property type="protein sequence ID" value="QHU26779.1"/>
    <property type="molecule type" value="Genomic_DNA"/>
</dbReference>
<evidence type="ECO:0000313" key="1">
    <source>
        <dbReference type="EMBL" id="QHU26779.1"/>
    </source>
</evidence>